<organism evidence="2 3">
    <name type="scientific">Parvularcula bermudensis (strain ATCC BAA-594 / HTCC2503 / KCTC 12087)</name>
    <dbReference type="NCBI Taxonomy" id="314260"/>
    <lineage>
        <taxon>Bacteria</taxon>
        <taxon>Pseudomonadati</taxon>
        <taxon>Pseudomonadota</taxon>
        <taxon>Alphaproteobacteria</taxon>
        <taxon>Parvularculales</taxon>
        <taxon>Parvularculaceae</taxon>
        <taxon>Parvularcula</taxon>
    </lineage>
</organism>
<keyword evidence="3" id="KW-1185">Reference proteome</keyword>
<protein>
    <recommendedName>
        <fullName evidence="1">Thioredoxin domain-containing protein</fullName>
    </recommendedName>
</protein>
<proteinExistence type="predicted"/>
<sequence>MLTAFALSALALLAGPRIGETAPDFTARTTTGETITLSDLSDKRVILEWSNHLCPFVQKHYSSGNMQTLQKRSRADDTVWITVVSSAPGKQGFVTAEEANALTKSRGANPSYVILDSEGDIGRLYEAKTTPHMFVIAAGEQQALRYAGAIDSIPSADKNDLARADNYVEQAMRSLDNDRQIVVPQTKPYGCSVKYGD</sequence>
<dbReference type="GO" id="GO:0016491">
    <property type="term" value="F:oxidoreductase activity"/>
    <property type="evidence" value="ECO:0007669"/>
    <property type="project" value="InterPro"/>
</dbReference>
<accession>E0TDH9</accession>
<dbReference type="Gene3D" id="3.40.30.10">
    <property type="entry name" value="Glutaredoxin"/>
    <property type="match status" value="1"/>
</dbReference>
<evidence type="ECO:0000259" key="1">
    <source>
        <dbReference type="PROSITE" id="PS51352"/>
    </source>
</evidence>
<feature type="domain" description="Thioredoxin" evidence="1">
    <location>
        <begin position="16"/>
        <end position="143"/>
    </location>
</feature>
<dbReference type="InterPro" id="IPR036249">
    <property type="entry name" value="Thioredoxin-like_sf"/>
</dbReference>
<reference evidence="3" key="1">
    <citation type="submission" date="2010-08" db="EMBL/GenBank/DDBJ databases">
        <title>Genome sequence of Parvularcula bermudensis HTCC2503.</title>
        <authorList>
            <person name="Kang D.-M."/>
            <person name="Oh H.-M."/>
            <person name="Cho J.-C."/>
        </authorList>
    </citation>
    <scope>NUCLEOTIDE SEQUENCE [LARGE SCALE GENOMIC DNA]</scope>
    <source>
        <strain evidence="3">ATCC BAA-594 / HTCC2503 / KCTC 12087</strain>
    </source>
</reference>
<dbReference type="PROSITE" id="PS51352">
    <property type="entry name" value="THIOREDOXIN_2"/>
    <property type="match status" value="1"/>
</dbReference>
<evidence type="ECO:0000313" key="3">
    <source>
        <dbReference type="Proteomes" id="UP000001302"/>
    </source>
</evidence>
<dbReference type="eggNOG" id="COG1225">
    <property type="taxonomic scope" value="Bacteria"/>
</dbReference>
<dbReference type="EMBL" id="CP002156">
    <property type="protein sequence ID" value="ADM08734.1"/>
    <property type="molecule type" value="Genomic_DNA"/>
</dbReference>
<dbReference type="HOGENOM" id="CLU_076204_3_0_5"/>
<dbReference type="Pfam" id="PF00578">
    <property type="entry name" value="AhpC-TSA"/>
    <property type="match status" value="1"/>
</dbReference>
<dbReference type="InterPro" id="IPR000866">
    <property type="entry name" value="AhpC/TSA"/>
</dbReference>
<evidence type="ECO:0000313" key="2">
    <source>
        <dbReference type="EMBL" id="ADM08734.1"/>
    </source>
</evidence>
<dbReference type="OrthoDB" id="9809746at2"/>
<dbReference type="Proteomes" id="UP000001302">
    <property type="component" value="Chromosome"/>
</dbReference>
<dbReference type="GO" id="GO:0016209">
    <property type="term" value="F:antioxidant activity"/>
    <property type="evidence" value="ECO:0007669"/>
    <property type="project" value="InterPro"/>
</dbReference>
<dbReference type="SUPFAM" id="SSF52833">
    <property type="entry name" value="Thioredoxin-like"/>
    <property type="match status" value="1"/>
</dbReference>
<dbReference type="InterPro" id="IPR013766">
    <property type="entry name" value="Thioredoxin_domain"/>
</dbReference>
<dbReference type="PANTHER" id="PTHR43640:SF1">
    <property type="entry name" value="THIOREDOXIN-DEPENDENT PEROXIREDOXIN"/>
    <property type="match status" value="1"/>
</dbReference>
<name>E0TDH9_PARBH</name>
<gene>
    <name evidence="2" type="ordered locus">PB2503_03292</name>
</gene>
<reference evidence="2 3" key="2">
    <citation type="journal article" date="2011" name="J. Bacteriol.">
        <title>Complete genome sequence of strain HTCC2503T of Parvularcula bermudensis, the type species of the order "Parvularculales" in the class Alphaproteobacteria.</title>
        <authorList>
            <person name="Oh H.M."/>
            <person name="Kang I."/>
            <person name="Vergin K.L."/>
            <person name="Kang D."/>
            <person name="Rhee K.H."/>
            <person name="Giovannoni S.J."/>
            <person name="Cho J.C."/>
        </authorList>
    </citation>
    <scope>NUCLEOTIDE SEQUENCE [LARGE SCALE GENOMIC DNA]</scope>
    <source>
        <strain evidence="3">ATCC BAA-594 / HTCC2503 / KCTC 12087</strain>
    </source>
</reference>
<dbReference type="KEGG" id="pbr:PB2503_03292"/>
<dbReference type="InterPro" id="IPR047262">
    <property type="entry name" value="PRX-like1"/>
</dbReference>
<dbReference type="RefSeq" id="WP_013299708.1">
    <property type="nucleotide sequence ID" value="NC_014414.1"/>
</dbReference>
<dbReference type="PANTHER" id="PTHR43640">
    <property type="entry name" value="OS07G0260300 PROTEIN"/>
    <property type="match status" value="1"/>
</dbReference>
<dbReference type="STRING" id="314260.PB2503_03292"/>
<dbReference type="AlphaFoldDB" id="E0TDH9"/>